<evidence type="ECO:0000313" key="1">
    <source>
        <dbReference type="EMBL" id="GAT52371.1"/>
    </source>
</evidence>
<accession>A0ABQ0LMM5</accession>
<sequence>MARTDNPADRVASVPAACPSLYVDPTLDAASLLATHPDPDISRLDFGARNADVPGPPLKCLRPAEAHSADQQSVPCRDLQARHPRLLALRRRLSV</sequence>
<dbReference type="Proteomes" id="UP000815677">
    <property type="component" value="Unassembled WGS sequence"/>
</dbReference>
<name>A0ABQ0LMM5_MYCCL</name>
<evidence type="ECO:0000313" key="2">
    <source>
        <dbReference type="Proteomes" id="UP000815677"/>
    </source>
</evidence>
<reference evidence="1" key="1">
    <citation type="submission" date="2014-09" db="EMBL/GenBank/DDBJ databases">
        <title>Genome sequence of the luminous mushroom Mycena chlorophos for searching fungal bioluminescence genes.</title>
        <authorList>
            <person name="Tanaka Y."/>
            <person name="Kasuga D."/>
            <person name="Oba Y."/>
            <person name="Hase S."/>
            <person name="Sato K."/>
            <person name="Oba Y."/>
            <person name="Sakakibara Y."/>
        </authorList>
    </citation>
    <scope>NUCLEOTIDE SEQUENCE</scope>
</reference>
<dbReference type="EMBL" id="DF847730">
    <property type="protein sequence ID" value="GAT52371.1"/>
    <property type="molecule type" value="Genomic_DNA"/>
</dbReference>
<proteinExistence type="predicted"/>
<gene>
    <name evidence="1" type="ORF">MCHLO_09426</name>
</gene>
<organism evidence="1 2">
    <name type="scientific">Mycena chlorophos</name>
    <name type="common">Agaric fungus</name>
    <name type="synonym">Agaricus chlorophos</name>
    <dbReference type="NCBI Taxonomy" id="658473"/>
    <lineage>
        <taxon>Eukaryota</taxon>
        <taxon>Fungi</taxon>
        <taxon>Dikarya</taxon>
        <taxon>Basidiomycota</taxon>
        <taxon>Agaricomycotina</taxon>
        <taxon>Agaricomycetes</taxon>
        <taxon>Agaricomycetidae</taxon>
        <taxon>Agaricales</taxon>
        <taxon>Marasmiineae</taxon>
        <taxon>Mycenaceae</taxon>
        <taxon>Mycena</taxon>
    </lineage>
</organism>
<keyword evidence="2" id="KW-1185">Reference proteome</keyword>
<protein>
    <submittedName>
        <fullName evidence="1">Uncharacterized protein</fullName>
    </submittedName>
</protein>